<dbReference type="InterPro" id="IPR029058">
    <property type="entry name" value="AB_hydrolase_fold"/>
</dbReference>
<dbReference type="Proteomes" id="UP000487757">
    <property type="component" value="Unassembled WGS sequence"/>
</dbReference>
<sequence>MPHKFNHCFYLLMMAWLLFASSCSSRISTFGRVKIAKRSDSLRLKERIATIKSIKNERFEKGLFKGTSDTTIVYRLFKPLNSRNQKLPLIVFFHGSNAVGTDNVSQLGILAKLFAMDKTQAKYPAYVLAPQFPSRSSNYSLDQQRNLLTSSPQPCLTVALQLVDSLKTALNIDQNRIYVVGFSMGASTAINALALRPDLFAAGISVSGIPQFNQIAMLSKIPLWIIHGNADTENPFASDEQFYKEVSHEHKIRFWEMDNLSHNDIFSTPFLGNELPNWLFKNTISKANN</sequence>
<protein>
    <submittedName>
        <fullName evidence="3">Phospholipase</fullName>
    </submittedName>
</protein>
<feature type="signal peptide" evidence="2">
    <location>
        <begin position="1"/>
        <end position="20"/>
    </location>
</feature>
<dbReference type="PANTHER" id="PTHR43037">
    <property type="entry name" value="UNNAMED PRODUCT-RELATED"/>
    <property type="match status" value="1"/>
</dbReference>
<comment type="caution">
    <text evidence="3">The sequence shown here is derived from an EMBL/GenBank/DDBJ whole genome shotgun (WGS) entry which is preliminary data.</text>
</comment>
<dbReference type="PROSITE" id="PS51257">
    <property type="entry name" value="PROKAR_LIPOPROTEIN"/>
    <property type="match status" value="1"/>
</dbReference>
<dbReference type="SUPFAM" id="SSF53474">
    <property type="entry name" value="alpha/beta-Hydrolases"/>
    <property type="match status" value="1"/>
</dbReference>
<organism evidence="3 4">
    <name type="scientific">Pedobacter petrophilus</name>
    <dbReference type="NCBI Taxonomy" id="1908241"/>
    <lineage>
        <taxon>Bacteria</taxon>
        <taxon>Pseudomonadati</taxon>
        <taxon>Bacteroidota</taxon>
        <taxon>Sphingobacteriia</taxon>
        <taxon>Sphingobacteriales</taxon>
        <taxon>Sphingobacteriaceae</taxon>
        <taxon>Pedobacter</taxon>
    </lineage>
</organism>
<dbReference type="AlphaFoldDB" id="A0A7K0FT92"/>
<dbReference type="InterPro" id="IPR050955">
    <property type="entry name" value="Plant_Biomass_Hydrol_Est"/>
</dbReference>
<feature type="chain" id="PRO_5029681918" evidence="2">
    <location>
        <begin position="21"/>
        <end position="289"/>
    </location>
</feature>
<dbReference type="RefSeq" id="WP_154278711.1">
    <property type="nucleotide sequence ID" value="NZ_JBHUJQ010000001.1"/>
</dbReference>
<accession>A0A7K0FT92</accession>
<proteinExistence type="predicted"/>
<dbReference type="InterPro" id="IPR000801">
    <property type="entry name" value="Esterase-like"/>
</dbReference>
<dbReference type="PANTHER" id="PTHR43037:SF1">
    <property type="entry name" value="BLL1128 PROTEIN"/>
    <property type="match status" value="1"/>
</dbReference>
<evidence type="ECO:0000313" key="4">
    <source>
        <dbReference type="Proteomes" id="UP000487757"/>
    </source>
</evidence>
<evidence type="ECO:0000313" key="3">
    <source>
        <dbReference type="EMBL" id="MRX74542.1"/>
    </source>
</evidence>
<gene>
    <name evidence="3" type="ORF">GJU39_00450</name>
</gene>
<reference evidence="3 4" key="1">
    <citation type="submission" date="2019-11" db="EMBL/GenBank/DDBJ databases">
        <title>Pedobacter petrophilus genome.</title>
        <authorList>
            <person name="Feldbauer M.J."/>
            <person name="Newman J.D."/>
        </authorList>
    </citation>
    <scope>NUCLEOTIDE SEQUENCE [LARGE SCALE GENOMIC DNA]</scope>
    <source>
        <strain evidence="3 4">LMG 29686</strain>
    </source>
</reference>
<dbReference type="Gene3D" id="3.40.50.1820">
    <property type="entry name" value="alpha/beta hydrolase"/>
    <property type="match status" value="1"/>
</dbReference>
<dbReference type="OrthoDB" id="9764953at2"/>
<keyword evidence="4" id="KW-1185">Reference proteome</keyword>
<evidence type="ECO:0000256" key="2">
    <source>
        <dbReference type="SAM" id="SignalP"/>
    </source>
</evidence>
<name>A0A7K0FT92_9SPHI</name>
<dbReference type="Pfam" id="PF00756">
    <property type="entry name" value="Esterase"/>
    <property type="match status" value="1"/>
</dbReference>
<keyword evidence="1 2" id="KW-0732">Signal</keyword>
<evidence type="ECO:0000256" key="1">
    <source>
        <dbReference type="ARBA" id="ARBA00022729"/>
    </source>
</evidence>
<dbReference type="EMBL" id="WKKH01000001">
    <property type="protein sequence ID" value="MRX74542.1"/>
    <property type="molecule type" value="Genomic_DNA"/>
</dbReference>